<evidence type="ECO:0000259" key="6">
    <source>
        <dbReference type="Pfam" id="PF01094"/>
    </source>
</evidence>
<keyword evidence="4" id="KW-0472">Membrane</keyword>
<feature type="domain" description="Receptor ligand binding region" evidence="6">
    <location>
        <begin position="1"/>
        <end position="102"/>
    </location>
</feature>
<dbReference type="GO" id="GO:0016020">
    <property type="term" value="C:membrane"/>
    <property type="evidence" value="ECO:0007669"/>
    <property type="project" value="UniProtKB-SubCell"/>
</dbReference>
<proteinExistence type="predicted"/>
<evidence type="ECO:0000313" key="7">
    <source>
        <dbReference type="EMBL" id="KAG5833014.1"/>
    </source>
</evidence>
<reference evidence="7" key="1">
    <citation type="submission" date="2021-01" db="EMBL/GenBank/DDBJ databases">
        <title>A chromosome-scale assembly of European eel, Anguilla anguilla.</title>
        <authorList>
            <person name="Henkel C."/>
            <person name="Jong-Raadsen S.A."/>
            <person name="Dufour S."/>
            <person name="Weltzien F.-A."/>
            <person name="Palstra A.P."/>
            <person name="Pelster B."/>
            <person name="Spaink H.P."/>
            <person name="Van Den Thillart G.E."/>
            <person name="Jansen H."/>
            <person name="Zahm M."/>
            <person name="Klopp C."/>
            <person name="Cedric C."/>
            <person name="Louis A."/>
            <person name="Berthelot C."/>
            <person name="Parey E."/>
            <person name="Roest Crollius H."/>
            <person name="Montfort J."/>
            <person name="Robinson-Rechavi M."/>
            <person name="Bucao C."/>
            <person name="Bouchez O."/>
            <person name="Gislard M."/>
            <person name="Lluch J."/>
            <person name="Milhes M."/>
            <person name="Lampietro C."/>
            <person name="Lopez Roques C."/>
            <person name="Donnadieu C."/>
            <person name="Braasch I."/>
            <person name="Desvignes T."/>
            <person name="Postlethwait J."/>
            <person name="Bobe J."/>
            <person name="Guiguen Y."/>
            <person name="Dirks R."/>
        </authorList>
    </citation>
    <scope>NUCLEOTIDE SEQUENCE</scope>
    <source>
        <strain evidence="7">Tag_6206</strain>
        <tissue evidence="7">Liver</tissue>
    </source>
</reference>
<comment type="caution">
    <text evidence="7">The sequence shown here is derived from an EMBL/GenBank/DDBJ whole genome shotgun (WGS) entry which is preliminary data.</text>
</comment>
<dbReference type="InterPro" id="IPR001828">
    <property type="entry name" value="ANF_lig-bd_rcpt"/>
</dbReference>
<dbReference type="InterPro" id="IPR028082">
    <property type="entry name" value="Peripla_BP_I"/>
</dbReference>
<evidence type="ECO:0000313" key="8">
    <source>
        <dbReference type="Proteomes" id="UP001044222"/>
    </source>
</evidence>
<evidence type="ECO:0000256" key="4">
    <source>
        <dbReference type="ARBA" id="ARBA00023136"/>
    </source>
</evidence>
<dbReference type="EMBL" id="JAFIRN010000017">
    <property type="protein sequence ID" value="KAG5833014.1"/>
    <property type="molecule type" value="Genomic_DNA"/>
</dbReference>
<dbReference type="Gene3D" id="3.40.50.2300">
    <property type="match status" value="1"/>
</dbReference>
<comment type="subcellular location">
    <subcellularLocation>
        <location evidence="1">Membrane</location>
    </subcellularLocation>
</comment>
<evidence type="ECO:0000256" key="3">
    <source>
        <dbReference type="ARBA" id="ARBA00022989"/>
    </source>
</evidence>
<keyword evidence="2" id="KW-0812">Transmembrane</keyword>
<organism evidence="7 8">
    <name type="scientific">Anguilla anguilla</name>
    <name type="common">European freshwater eel</name>
    <name type="synonym">Muraena anguilla</name>
    <dbReference type="NCBI Taxonomy" id="7936"/>
    <lineage>
        <taxon>Eukaryota</taxon>
        <taxon>Metazoa</taxon>
        <taxon>Chordata</taxon>
        <taxon>Craniata</taxon>
        <taxon>Vertebrata</taxon>
        <taxon>Euteleostomi</taxon>
        <taxon>Actinopterygii</taxon>
        <taxon>Neopterygii</taxon>
        <taxon>Teleostei</taxon>
        <taxon>Anguilliformes</taxon>
        <taxon>Anguillidae</taxon>
        <taxon>Anguilla</taxon>
    </lineage>
</organism>
<protein>
    <recommendedName>
        <fullName evidence="6">Receptor ligand binding region domain-containing protein</fullName>
    </recommendedName>
</protein>
<dbReference type="AlphaFoldDB" id="A0A9D3LM03"/>
<keyword evidence="8" id="KW-1185">Reference proteome</keyword>
<evidence type="ECO:0000256" key="1">
    <source>
        <dbReference type="ARBA" id="ARBA00004370"/>
    </source>
</evidence>
<evidence type="ECO:0000256" key="2">
    <source>
        <dbReference type="ARBA" id="ARBA00022692"/>
    </source>
</evidence>
<gene>
    <name evidence="7" type="ORF">ANANG_G00297360</name>
</gene>
<accession>A0A9D3LM03</accession>
<name>A0A9D3LM03_ANGAN</name>
<keyword evidence="3" id="KW-1133">Transmembrane helix</keyword>
<feature type="region of interest" description="Disordered" evidence="5">
    <location>
        <begin position="116"/>
        <end position="159"/>
    </location>
</feature>
<sequence>MFKVMEEYNWDNFAVITSLYPGYEAYVDYIRSFTDTSYFLWDLQDVLTFDMSEGMSDIRARRVLQQVDAQVLLVYCSHDEARFLFRMAADVGLVGPGYIWMLPAWRWGTRTCPRQLPRGPHQHHHRPLEAQPEEEGAGRGGHRGQGRAELPQVPGAPPG</sequence>
<dbReference type="Proteomes" id="UP001044222">
    <property type="component" value="Chromosome 17"/>
</dbReference>
<dbReference type="FunFam" id="3.40.50.2300:FF:000020">
    <property type="entry name" value="Glutamate receptor ionotropic, NMDA 2B, putative"/>
    <property type="match status" value="1"/>
</dbReference>
<evidence type="ECO:0000256" key="5">
    <source>
        <dbReference type="SAM" id="MobiDB-lite"/>
    </source>
</evidence>
<dbReference type="SUPFAM" id="SSF53822">
    <property type="entry name" value="Periplasmic binding protein-like I"/>
    <property type="match status" value="1"/>
</dbReference>
<dbReference type="Pfam" id="PF01094">
    <property type="entry name" value="ANF_receptor"/>
    <property type="match status" value="1"/>
</dbReference>